<feature type="domain" description="MacB-like periplasmic core" evidence="8">
    <location>
        <begin position="24"/>
        <end position="232"/>
    </location>
</feature>
<feature type="transmembrane region" description="Helical" evidence="6">
    <location>
        <begin position="319"/>
        <end position="344"/>
    </location>
</feature>
<proteinExistence type="predicted"/>
<evidence type="ECO:0000313" key="9">
    <source>
        <dbReference type="EMBL" id="MDM8146432.1"/>
    </source>
</evidence>
<dbReference type="PANTHER" id="PTHR30572">
    <property type="entry name" value="MEMBRANE COMPONENT OF TRANSPORTER-RELATED"/>
    <property type="match status" value="1"/>
</dbReference>
<evidence type="ECO:0000259" key="8">
    <source>
        <dbReference type="Pfam" id="PF12704"/>
    </source>
</evidence>
<name>A0ABT7U7D9_9BACE</name>
<evidence type="ECO:0000313" key="10">
    <source>
        <dbReference type="Proteomes" id="UP001228403"/>
    </source>
</evidence>
<dbReference type="InterPro" id="IPR003838">
    <property type="entry name" value="ABC3_permease_C"/>
</dbReference>
<gene>
    <name evidence="9" type="ORF">QUW02_10970</name>
</gene>
<evidence type="ECO:0000256" key="4">
    <source>
        <dbReference type="ARBA" id="ARBA00022989"/>
    </source>
</evidence>
<evidence type="ECO:0000256" key="6">
    <source>
        <dbReference type="SAM" id="Phobius"/>
    </source>
</evidence>
<protein>
    <submittedName>
        <fullName evidence="9">ABC transporter permease</fullName>
    </submittedName>
</protein>
<evidence type="ECO:0000256" key="5">
    <source>
        <dbReference type="ARBA" id="ARBA00023136"/>
    </source>
</evidence>
<evidence type="ECO:0000256" key="1">
    <source>
        <dbReference type="ARBA" id="ARBA00004651"/>
    </source>
</evidence>
<comment type="subcellular location">
    <subcellularLocation>
        <location evidence="1">Cell membrane</location>
        <topology evidence="1">Multi-pass membrane protein</topology>
    </subcellularLocation>
</comment>
<feature type="domain" description="ABC3 transporter permease C-terminal" evidence="7">
    <location>
        <begin position="655"/>
        <end position="768"/>
    </location>
</feature>
<keyword evidence="4 6" id="KW-1133">Transmembrane helix</keyword>
<dbReference type="Pfam" id="PF12704">
    <property type="entry name" value="MacB_PCD"/>
    <property type="match status" value="1"/>
</dbReference>
<dbReference type="EMBL" id="JAUDCF010000031">
    <property type="protein sequence ID" value="MDM8146432.1"/>
    <property type="molecule type" value="Genomic_DNA"/>
</dbReference>
<dbReference type="InterPro" id="IPR025857">
    <property type="entry name" value="MacB_PCD"/>
</dbReference>
<dbReference type="Proteomes" id="UP001228403">
    <property type="component" value="Unassembled WGS sequence"/>
</dbReference>
<feature type="transmembrane region" description="Helical" evidence="6">
    <location>
        <begin position="652"/>
        <end position="676"/>
    </location>
</feature>
<feature type="transmembrane region" description="Helical" evidence="6">
    <location>
        <begin position="704"/>
        <end position="726"/>
    </location>
</feature>
<evidence type="ECO:0000259" key="7">
    <source>
        <dbReference type="Pfam" id="PF02687"/>
    </source>
</evidence>
<feature type="transmembrane region" description="Helical" evidence="6">
    <location>
        <begin position="273"/>
        <end position="298"/>
    </location>
</feature>
<reference evidence="10" key="2">
    <citation type="submission" date="2023-07" db="EMBL/GenBank/DDBJ databases">
        <title>Identification and characterization of horizontal gene transfer across gut microbiota members of farm animals based on homology search.</title>
        <authorList>
            <person name="Schwarzerova J."/>
            <person name="Nykrynova M."/>
            <person name="Jureckova K."/>
            <person name="Cejkova D."/>
            <person name="Rychlik I."/>
        </authorList>
    </citation>
    <scope>NUCLEOTIDE SEQUENCE [LARGE SCALE GENOMIC DNA]</scope>
    <source>
        <strain evidence="10">ET4</strain>
    </source>
</reference>
<evidence type="ECO:0000256" key="3">
    <source>
        <dbReference type="ARBA" id="ARBA00022692"/>
    </source>
</evidence>
<keyword evidence="3 6" id="KW-0812">Transmembrane</keyword>
<keyword evidence="5 6" id="KW-0472">Membrane</keyword>
<keyword evidence="10" id="KW-1185">Reference proteome</keyword>
<reference evidence="9 10" key="1">
    <citation type="submission" date="2023-06" db="EMBL/GenBank/DDBJ databases">
        <authorList>
            <person name="Zeman M."/>
            <person name="Kubasova T."/>
            <person name="Jahodarova E."/>
            <person name="Nykrynova M."/>
            <person name="Rychlik I."/>
        </authorList>
    </citation>
    <scope>NUCLEOTIDE SEQUENCE [LARGE SCALE GENOMIC DNA]</scope>
    <source>
        <strain evidence="9 10">ET4</strain>
    </source>
</reference>
<dbReference type="InterPro" id="IPR050250">
    <property type="entry name" value="Macrolide_Exporter_MacB"/>
</dbReference>
<dbReference type="PANTHER" id="PTHR30572:SF18">
    <property type="entry name" value="ABC-TYPE MACROLIDE FAMILY EXPORT SYSTEM PERMEASE COMPONENT 2"/>
    <property type="match status" value="1"/>
</dbReference>
<feature type="transmembrane region" description="Helical" evidence="6">
    <location>
        <begin position="412"/>
        <end position="433"/>
    </location>
</feature>
<dbReference type="Pfam" id="PF02687">
    <property type="entry name" value="FtsX"/>
    <property type="match status" value="2"/>
</dbReference>
<accession>A0ABT7U7D9</accession>
<feature type="transmembrane region" description="Helical" evidence="6">
    <location>
        <begin position="738"/>
        <end position="757"/>
    </location>
</feature>
<organism evidence="9 10">
    <name type="scientific">Bacteroides eggerthii</name>
    <dbReference type="NCBI Taxonomy" id="28111"/>
    <lineage>
        <taxon>Bacteria</taxon>
        <taxon>Pseudomonadati</taxon>
        <taxon>Bacteroidota</taxon>
        <taxon>Bacteroidia</taxon>
        <taxon>Bacteroidales</taxon>
        <taxon>Bacteroidaceae</taxon>
        <taxon>Bacteroides</taxon>
    </lineage>
</organism>
<evidence type="ECO:0000256" key="2">
    <source>
        <dbReference type="ARBA" id="ARBA00022475"/>
    </source>
</evidence>
<keyword evidence="2" id="KW-1003">Cell membrane</keyword>
<sequence>MNMMILHYLKSAVRSLMKYKVQTTASMVGLALGFVCFALSAVWVRYEQTFDSFHRGADRMYLLGSSSAWENQTNLKHRFPLAEELKETFPEVEDAAAYWYWEIPVKPSEDAAEDVNLGCVRADSLFVRMFDVRLVRGSWSFLNVPEEVALTEEGARRLFGTTDVLGRAIYYAGNTYRISAVLTGWGQHTNFPFSIMFGMDQTEKNKSSYPDYYISLRLRSEADTAALMAQMNNSSLKYKVAKMWNGKKSVLSLEPLTHCRYTVFQDRLSVSIFYIRLFSALGLLLIVLALVNFFSMLVSRMHLRRRELALRIACGSSRGGLTGVFLSELLLILSGAVLSGMIFIEIVEKPFCTLSGIEGSIRLPVAVCFLLLAAVTFLMTWGIIVFYCHRIASRQLQPAVVVRPERFSFQKICLGVQFGICALVLFALSFLLLQLRHLTHTDIGFERDGRATIFCPGSESLKEHIIHELRRQPYVQEVKQLYSLFPQGSSGGLAMSSWDGKLDNADPITLNAIPEGQEFIDFYGLRLIAGNSLKAQGDTMAAVINETAARMMNMANPIGKKVGMWTIVGVVRDFHVSAPTVPVDPVILIEFNCPVQMGRDILVHFDESDTDRLKHFVDSLVQSEEPGVFLEITTAQEAYEEYLHSERTLQRLLTVVAVACVLITLIGVFAHVSLVCEQRRKEIAIRKVNGATAAGIFRSFLKEYFALLLVACIIAFPLGSVAMQSWVERYVERMAWPWWLYAAIFVGLSLFVVLCIGRSVWRAARENPAEVIKSE</sequence>
<feature type="transmembrane region" description="Helical" evidence="6">
    <location>
        <begin position="364"/>
        <end position="388"/>
    </location>
</feature>
<feature type="domain" description="ABC3 transporter permease C-terminal" evidence="7">
    <location>
        <begin position="281"/>
        <end position="387"/>
    </location>
</feature>
<comment type="caution">
    <text evidence="9">The sequence shown here is derived from an EMBL/GenBank/DDBJ whole genome shotgun (WGS) entry which is preliminary data.</text>
</comment>